<dbReference type="GO" id="GO:0007623">
    <property type="term" value="P:circadian rhythm"/>
    <property type="evidence" value="ECO:0007669"/>
    <property type="project" value="UniProtKB-ARBA"/>
</dbReference>
<dbReference type="EMBL" id="CADEPI010000004">
    <property type="protein sequence ID" value="CAB3360919.1"/>
    <property type="molecule type" value="Genomic_DNA"/>
</dbReference>
<comment type="similarity">
    <text evidence="3">Belongs to the TO family.</text>
</comment>
<protein>
    <recommendedName>
        <fullName evidence="7">Hemolymph juvenile hormone binding protein</fullName>
    </recommendedName>
</protein>
<dbReference type="Pfam" id="PF06585">
    <property type="entry name" value="JHBP"/>
    <property type="match status" value="1"/>
</dbReference>
<dbReference type="AlphaFoldDB" id="A0A8S1BUW9"/>
<sequence length="251" mass="27607">MQPRLFLLLGVALVAVSTTAKKLPDYIQKCHRSDPKFDACMISSIESLRTRLGRGIPQLQVPGYEPLVIPALHIDRNNEALEVSATLENLKVAGGSKFIINDLKTNFDGLGLKAKITLPELQVVTDYDVNGRLLVVPLTGKGVLEGTFKQVTADLQVTGKFTERKNKKYLVIDNFKSDVKVGDSKLKFLTPSGQAQKQTSITSASTQFINGNKDQVLELIKPIIEDTVNELFTGIANRVLQSVPYDDLVPE</sequence>
<feature type="chain" id="PRO_5035772854" description="Hemolymph juvenile hormone binding protein" evidence="4">
    <location>
        <begin position="21"/>
        <end position="251"/>
    </location>
</feature>
<evidence type="ECO:0000256" key="3">
    <source>
        <dbReference type="ARBA" id="ARBA00060902"/>
    </source>
</evidence>
<dbReference type="PANTHER" id="PTHR11008:SF14">
    <property type="entry name" value="CIRCADIAN CLOCK-CONTROLLED PROTEIN-LIKE PROTEIN"/>
    <property type="match status" value="1"/>
</dbReference>
<dbReference type="InterPro" id="IPR010562">
    <property type="entry name" value="Haemolymph_juvenile_hormone-bd"/>
</dbReference>
<dbReference type="InterPro" id="IPR038606">
    <property type="entry name" value="To_sf"/>
</dbReference>
<dbReference type="FunFam" id="3.15.10.30:FF:000001">
    <property type="entry name" value="Takeout-like protein 1"/>
    <property type="match status" value="1"/>
</dbReference>
<evidence type="ECO:0008006" key="7">
    <source>
        <dbReference type="Google" id="ProtNLM"/>
    </source>
</evidence>
<organism evidence="5 6">
    <name type="scientific">Cloeon dipterum</name>
    <dbReference type="NCBI Taxonomy" id="197152"/>
    <lineage>
        <taxon>Eukaryota</taxon>
        <taxon>Metazoa</taxon>
        <taxon>Ecdysozoa</taxon>
        <taxon>Arthropoda</taxon>
        <taxon>Hexapoda</taxon>
        <taxon>Insecta</taxon>
        <taxon>Pterygota</taxon>
        <taxon>Palaeoptera</taxon>
        <taxon>Ephemeroptera</taxon>
        <taxon>Pisciforma</taxon>
        <taxon>Baetidae</taxon>
        <taxon>Cloeon</taxon>
    </lineage>
</organism>
<evidence type="ECO:0000313" key="5">
    <source>
        <dbReference type="EMBL" id="CAB3360919.1"/>
    </source>
</evidence>
<dbReference type="OrthoDB" id="8191090at2759"/>
<gene>
    <name evidence="5" type="ORF">CLODIP_2_CD03261</name>
</gene>
<keyword evidence="1 4" id="KW-0732">Signal</keyword>
<accession>A0A8S1BUW9</accession>
<dbReference type="Gene3D" id="3.15.10.30">
    <property type="entry name" value="Haemolymph juvenile hormone binding protein"/>
    <property type="match status" value="1"/>
</dbReference>
<comment type="caution">
    <text evidence="5">The sequence shown here is derived from an EMBL/GenBank/DDBJ whole genome shotgun (WGS) entry which is preliminary data.</text>
</comment>
<evidence type="ECO:0000313" key="6">
    <source>
        <dbReference type="Proteomes" id="UP000494165"/>
    </source>
</evidence>
<keyword evidence="2" id="KW-0090">Biological rhythms</keyword>
<feature type="signal peptide" evidence="4">
    <location>
        <begin position="1"/>
        <end position="20"/>
    </location>
</feature>
<reference evidence="5 6" key="1">
    <citation type="submission" date="2020-04" db="EMBL/GenBank/DDBJ databases">
        <authorList>
            <person name="Alioto T."/>
            <person name="Alioto T."/>
            <person name="Gomez Garrido J."/>
        </authorList>
    </citation>
    <scope>NUCLEOTIDE SEQUENCE [LARGE SCALE GENOMIC DNA]</scope>
</reference>
<dbReference type="SMART" id="SM00700">
    <property type="entry name" value="JHBP"/>
    <property type="match status" value="1"/>
</dbReference>
<evidence type="ECO:0000256" key="1">
    <source>
        <dbReference type="ARBA" id="ARBA00022729"/>
    </source>
</evidence>
<keyword evidence="6" id="KW-1185">Reference proteome</keyword>
<proteinExistence type="inferred from homology"/>
<evidence type="ECO:0000256" key="2">
    <source>
        <dbReference type="ARBA" id="ARBA00023108"/>
    </source>
</evidence>
<dbReference type="PANTHER" id="PTHR11008">
    <property type="entry name" value="PROTEIN TAKEOUT-LIKE PROTEIN"/>
    <property type="match status" value="1"/>
</dbReference>
<name>A0A8S1BUW9_9INSE</name>
<dbReference type="Proteomes" id="UP000494165">
    <property type="component" value="Unassembled WGS sequence"/>
</dbReference>
<dbReference type="GO" id="GO:0005615">
    <property type="term" value="C:extracellular space"/>
    <property type="evidence" value="ECO:0007669"/>
    <property type="project" value="TreeGrafter"/>
</dbReference>
<evidence type="ECO:0000256" key="4">
    <source>
        <dbReference type="SAM" id="SignalP"/>
    </source>
</evidence>